<protein>
    <recommendedName>
        <fullName evidence="4">Transmembrane protein</fullName>
    </recommendedName>
</protein>
<dbReference type="AlphaFoldDB" id="A0A8S1RJA9"/>
<feature type="transmembrane region" description="Helical" evidence="1">
    <location>
        <begin position="79"/>
        <end position="101"/>
    </location>
</feature>
<keyword evidence="1" id="KW-1133">Transmembrane helix</keyword>
<dbReference type="Proteomes" id="UP000692954">
    <property type="component" value="Unassembled WGS sequence"/>
</dbReference>
<keyword evidence="1" id="KW-0812">Transmembrane</keyword>
<gene>
    <name evidence="2" type="ORF">PSON_ATCC_30995.1.T1760022</name>
</gene>
<keyword evidence="1" id="KW-0472">Membrane</keyword>
<evidence type="ECO:0000256" key="1">
    <source>
        <dbReference type="SAM" id="Phobius"/>
    </source>
</evidence>
<evidence type="ECO:0000313" key="2">
    <source>
        <dbReference type="EMBL" id="CAD8127373.1"/>
    </source>
</evidence>
<sequence>MFILIYLLVLAYSIQLPIEETDNIEVLQIGSSNQFQEQQLNKVQNNQQLFLLEIANYLEGTTINTLLGLQSKDNQSKRILIATLLSIILIVICCVLIQLILDMSKKCRIKLSRENTTLPIQ</sequence>
<organism evidence="2 3">
    <name type="scientific">Paramecium sonneborni</name>
    <dbReference type="NCBI Taxonomy" id="65129"/>
    <lineage>
        <taxon>Eukaryota</taxon>
        <taxon>Sar</taxon>
        <taxon>Alveolata</taxon>
        <taxon>Ciliophora</taxon>
        <taxon>Intramacronucleata</taxon>
        <taxon>Oligohymenophorea</taxon>
        <taxon>Peniculida</taxon>
        <taxon>Parameciidae</taxon>
        <taxon>Paramecium</taxon>
    </lineage>
</organism>
<evidence type="ECO:0008006" key="4">
    <source>
        <dbReference type="Google" id="ProtNLM"/>
    </source>
</evidence>
<reference evidence="2" key="1">
    <citation type="submission" date="2021-01" db="EMBL/GenBank/DDBJ databases">
        <authorList>
            <consortium name="Genoscope - CEA"/>
            <person name="William W."/>
        </authorList>
    </citation>
    <scope>NUCLEOTIDE SEQUENCE</scope>
</reference>
<proteinExistence type="predicted"/>
<name>A0A8S1RJA9_9CILI</name>
<keyword evidence="3" id="KW-1185">Reference proteome</keyword>
<comment type="caution">
    <text evidence="2">The sequence shown here is derived from an EMBL/GenBank/DDBJ whole genome shotgun (WGS) entry which is preliminary data.</text>
</comment>
<dbReference type="OrthoDB" id="10361685at2759"/>
<dbReference type="EMBL" id="CAJJDN010000176">
    <property type="protein sequence ID" value="CAD8127373.1"/>
    <property type="molecule type" value="Genomic_DNA"/>
</dbReference>
<accession>A0A8S1RJA9</accession>
<evidence type="ECO:0000313" key="3">
    <source>
        <dbReference type="Proteomes" id="UP000692954"/>
    </source>
</evidence>